<dbReference type="OrthoDB" id="1882547at2759"/>
<protein>
    <recommendedName>
        <fullName evidence="3">CigA protein</fullName>
    </recommendedName>
</protein>
<sequence length="409" mass="46256">MVISHLLNRTLIIPPIRFAKNALSYFEFDTLQRILAISAPEAEDCDLLDESDQWACHKYREHSNVGWSWLVDLQSAVRNLNLTVVERWDMSVDWFRNVLHLNLDASDSFFLRDTSLYEFAFVDADPPAESYKKYINTIALEDLDDLTSSRRLVHLGSVFGTTRLILRKPESRRARRIARESMVLANPHLQSSAERIRKQLGEGYIGVHLRIGDGLFSAAAPENARNIWWKVVCGIMELDPQEALRMERLIPGAIDGSEPRLPDDLSDIITSTIPKPANSAKPLHLPTLAILPNSSSLHCRAPLHPPPFDILNTPIFLSTDAPSPNTHPLIQRFLLSFPCVFFLSDFETPFHIVNGDDGKDMNHYLMGFLDAMVASLGARVVGTKNSTFSAYIQDVLWRKYHGWPITSRG</sequence>
<evidence type="ECO:0008006" key="3">
    <source>
        <dbReference type="Google" id="ProtNLM"/>
    </source>
</evidence>
<reference evidence="1 2" key="1">
    <citation type="journal article" date="2016" name="Mol. Biol. Evol.">
        <title>Comparative Genomics of Early-Diverging Mushroom-Forming Fungi Provides Insights into the Origins of Lignocellulose Decay Capabilities.</title>
        <authorList>
            <person name="Nagy L.G."/>
            <person name="Riley R."/>
            <person name="Tritt A."/>
            <person name="Adam C."/>
            <person name="Daum C."/>
            <person name="Floudas D."/>
            <person name="Sun H."/>
            <person name="Yadav J.S."/>
            <person name="Pangilinan J."/>
            <person name="Larsson K.H."/>
            <person name="Matsuura K."/>
            <person name="Barry K."/>
            <person name="Labutti K."/>
            <person name="Kuo R."/>
            <person name="Ohm R.A."/>
            <person name="Bhattacharya S.S."/>
            <person name="Shirouzu T."/>
            <person name="Yoshinaga Y."/>
            <person name="Martin F.M."/>
            <person name="Grigoriev I.V."/>
            <person name="Hibbett D.S."/>
        </authorList>
    </citation>
    <scope>NUCLEOTIDE SEQUENCE [LARGE SCALE GENOMIC DNA]</scope>
    <source>
        <strain evidence="1 2">HHB9708</strain>
    </source>
</reference>
<gene>
    <name evidence="1" type="ORF">SISNIDRAFT_457354</name>
</gene>
<organism evidence="1 2">
    <name type="scientific">Sistotremastrum niveocremeum HHB9708</name>
    <dbReference type="NCBI Taxonomy" id="1314777"/>
    <lineage>
        <taxon>Eukaryota</taxon>
        <taxon>Fungi</taxon>
        <taxon>Dikarya</taxon>
        <taxon>Basidiomycota</taxon>
        <taxon>Agaricomycotina</taxon>
        <taxon>Agaricomycetes</taxon>
        <taxon>Sistotremastrales</taxon>
        <taxon>Sistotremastraceae</taxon>
        <taxon>Sertulicium</taxon>
        <taxon>Sertulicium niveocremeum</taxon>
    </lineage>
</organism>
<proteinExistence type="predicted"/>
<name>A0A164RP35_9AGAM</name>
<dbReference type="STRING" id="1314777.A0A164RP35"/>
<accession>A0A164RP35</accession>
<keyword evidence="2" id="KW-1185">Reference proteome</keyword>
<dbReference type="EMBL" id="KV419419">
    <property type="protein sequence ID" value="KZS90741.1"/>
    <property type="molecule type" value="Genomic_DNA"/>
</dbReference>
<dbReference type="Proteomes" id="UP000076722">
    <property type="component" value="Unassembled WGS sequence"/>
</dbReference>
<dbReference type="AlphaFoldDB" id="A0A164RP35"/>
<evidence type="ECO:0000313" key="1">
    <source>
        <dbReference type="EMBL" id="KZS90741.1"/>
    </source>
</evidence>
<dbReference type="Gene3D" id="3.40.50.11350">
    <property type="match status" value="1"/>
</dbReference>
<evidence type="ECO:0000313" key="2">
    <source>
        <dbReference type="Proteomes" id="UP000076722"/>
    </source>
</evidence>